<dbReference type="SUPFAM" id="SSF52540">
    <property type="entry name" value="P-loop containing nucleoside triphosphate hydrolases"/>
    <property type="match status" value="1"/>
</dbReference>
<dbReference type="SUPFAM" id="SSF46894">
    <property type="entry name" value="C-terminal effector domain of the bipartite response regulators"/>
    <property type="match status" value="1"/>
</dbReference>
<dbReference type="SUPFAM" id="SSF48452">
    <property type="entry name" value="TPR-like"/>
    <property type="match status" value="1"/>
</dbReference>
<evidence type="ECO:0000256" key="3">
    <source>
        <dbReference type="PROSITE-ProRule" id="PRU01091"/>
    </source>
</evidence>
<dbReference type="InterPro" id="IPR027417">
    <property type="entry name" value="P-loop_NTPase"/>
</dbReference>
<dbReference type="InterPro" id="IPR036388">
    <property type="entry name" value="WH-like_DNA-bd_sf"/>
</dbReference>
<dbReference type="PROSITE" id="PS51755">
    <property type="entry name" value="OMPR_PHOB"/>
    <property type="match status" value="1"/>
</dbReference>
<evidence type="ECO:0000313" key="6">
    <source>
        <dbReference type="Proteomes" id="UP001235712"/>
    </source>
</evidence>
<dbReference type="Gene3D" id="3.40.50.300">
    <property type="entry name" value="P-loop containing nucleotide triphosphate hydrolases"/>
    <property type="match status" value="1"/>
</dbReference>
<dbReference type="Gene3D" id="1.25.40.10">
    <property type="entry name" value="Tetratricopeptide repeat domain"/>
    <property type="match status" value="1"/>
</dbReference>
<comment type="similarity">
    <text evidence="1">Belongs to the AfsR/DnrI/RedD regulatory family.</text>
</comment>
<dbReference type="InterPro" id="IPR011990">
    <property type="entry name" value="TPR-like_helical_dom_sf"/>
</dbReference>
<evidence type="ECO:0000256" key="2">
    <source>
        <dbReference type="ARBA" id="ARBA00023125"/>
    </source>
</evidence>
<evidence type="ECO:0000256" key="1">
    <source>
        <dbReference type="ARBA" id="ARBA00005820"/>
    </source>
</evidence>
<dbReference type="SMART" id="SM01043">
    <property type="entry name" value="BTAD"/>
    <property type="match status" value="1"/>
</dbReference>
<feature type="DNA-binding region" description="OmpR/PhoB-type" evidence="3">
    <location>
        <begin position="1"/>
        <end position="101"/>
    </location>
</feature>
<evidence type="ECO:0000313" key="5">
    <source>
        <dbReference type="EMBL" id="MDP9830379.1"/>
    </source>
</evidence>
<dbReference type="PANTHER" id="PTHR47691">
    <property type="entry name" value="REGULATOR-RELATED"/>
    <property type="match status" value="1"/>
</dbReference>
<dbReference type="Proteomes" id="UP001235712">
    <property type="component" value="Unassembled WGS sequence"/>
</dbReference>
<comment type="caution">
    <text evidence="5">The sequence shown here is derived from an EMBL/GenBank/DDBJ whole genome shotgun (WGS) entry which is preliminary data.</text>
</comment>
<dbReference type="EMBL" id="JAUSQZ010000001">
    <property type="protein sequence ID" value="MDP9830379.1"/>
    <property type="molecule type" value="Genomic_DNA"/>
</dbReference>
<dbReference type="InterPro" id="IPR016032">
    <property type="entry name" value="Sig_transdc_resp-reg_C-effctor"/>
</dbReference>
<feature type="domain" description="OmpR/PhoB-type" evidence="4">
    <location>
        <begin position="1"/>
        <end position="101"/>
    </location>
</feature>
<protein>
    <submittedName>
        <fullName evidence="5">ATPase/DNA-binding SARP family transcriptional activator</fullName>
    </submittedName>
</protein>
<dbReference type="Pfam" id="PF13401">
    <property type="entry name" value="AAA_22"/>
    <property type="match status" value="1"/>
</dbReference>
<dbReference type="CDD" id="cd15831">
    <property type="entry name" value="BTAD"/>
    <property type="match status" value="1"/>
</dbReference>
<accession>A0ABT9PCE2</accession>
<dbReference type="RefSeq" id="WP_307249451.1">
    <property type="nucleotide sequence ID" value="NZ_JAUSQZ010000001.1"/>
</dbReference>
<dbReference type="SMART" id="SM00862">
    <property type="entry name" value="Trans_reg_C"/>
    <property type="match status" value="1"/>
</dbReference>
<dbReference type="Pfam" id="PF03704">
    <property type="entry name" value="BTAD"/>
    <property type="match status" value="1"/>
</dbReference>
<dbReference type="Gene3D" id="1.10.10.10">
    <property type="entry name" value="Winged helix-like DNA-binding domain superfamily/Winged helix DNA-binding domain"/>
    <property type="match status" value="1"/>
</dbReference>
<dbReference type="InterPro" id="IPR005158">
    <property type="entry name" value="BTAD"/>
</dbReference>
<reference evidence="5 6" key="1">
    <citation type="submission" date="2023-07" db="EMBL/GenBank/DDBJ databases">
        <title>Sequencing the genomes of 1000 actinobacteria strains.</title>
        <authorList>
            <person name="Klenk H.-P."/>
        </authorList>
    </citation>
    <scope>NUCLEOTIDE SEQUENCE [LARGE SCALE GENOMIC DNA]</scope>
    <source>
        <strain evidence="5 6">DSM 44388</strain>
    </source>
</reference>
<dbReference type="InterPro" id="IPR001867">
    <property type="entry name" value="OmpR/PhoB-type_DNA-bd"/>
</dbReference>
<name>A0ABT9PCE2_9ACTN</name>
<dbReference type="PANTHER" id="PTHR47691:SF3">
    <property type="entry name" value="HTH-TYPE TRANSCRIPTIONAL REGULATOR RV0890C-RELATED"/>
    <property type="match status" value="1"/>
</dbReference>
<keyword evidence="6" id="KW-1185">Reference proteome</keyword>
<dbReference type="InterPro" id="IPR049945">
    <property type="entry name" value="AAA_22"/>
</dbReference>
<keyword evidence="2 3" id="KW-0238">DNA-binding</keyword>
<dbReference type="Pfam" id="PF00486">
    <property type="entry name" value="Trans_reg_C"/>
    <property type="match status" value="1"/>
</dbReference>
<evidence type="ECO:0000259" key="4">
    <source>
        <dbReference type="PROSITE" id="PS51755"/>
    </source>
</evidence>
<gene>
    <name evidence="5" type="ORF">J2S57_006128</name>
</gene>
<sequence>MLTFAVLGPLAASDEGRPIQLGGRLQRRLLTMLLAADGQAVSEARLAEGVWEGSPPGDPAGSLQVYVSRLRRVLPGADLFREGGGYRLNTSTSDAGQFLRLVAESRALMPAGRAREAHECFERALGLWRGEPYADGPDDPELAAARSALIEYREGAREDSAAALLAAGEHAGAAAVLEALVRGAPYRERRWQLLALALYRAGRQADALAALRRVRTLLAEELGVDPGPELQQLEHRILAQDPQLQGPVAPAEPGPGRPRPLSSFVGRAGDLAVLDQLVAAHRTVTVVGPAGAGKTRLVTEWAQASAAACAVIRLADVTDPALLMSAVGEGLGLPGRARDLRESVVQHLNSRPGPLVLDNCEHLSDDVARFVIDLLVRVPALRVVATSRTALGVDGEHILPLGPLTGEGAVALLIDRIRAVRPGWAPGPDDHQDLRHLADALDRLPLALELAAARARILSVRELTAHLGDRFALLGPIPHGTMTPHATLRAAIGWSFDLLAGPERDLAVSLWPYEGGFPLQAAGFQVGALAALVDQSVVTADISNPAARYRMLETIRAYCTSIDKDPQASRRAHAGWARDLVTRAAQDLQGEAAPSAMARLRLEMPNIRAAIAHDLADDPGAALRTSAQLMWFWIRSGLLAEGRTTITAALAAAPHAPLQDVVRARAALSGLLYTAGETAAARDVLAEAARAVDAGPGDALLLAELRYYEALAQLPEGDAQIAVSAASEANAQATGANVAWLMAATEMALGAALVLAGRTATGQQRLGAAVHRGLACGSTWTAALSELMLAQTLVGLDNDRALRLLRSSLRRFRAEDDLTQILAVLHNGALALEAAGDPTAVRLRDVVHFHRLRDGIQPAGTYIHTVMPAGWYEGPAPQRAASLDDVVLAFEGAVDRHVPRTVGDQR</sequence>
<organism evidence="5 6">
    <name type="scientific">Kineosporia succinea</name>
    <dbReference type="NCBI Taxonomy" id="84632"/>
    <lineage>
        <taxon>Bacteria</taxon>
        <taxon>Bacillati</taxon>
        <taxon>Actinomycetota</taxon>
        <taxon>Actinomycetes</taxon>
        <taxon>Kineosporiales</taxon>
        <taxon>Kineosporiaceae</taxon>
        <taxon>Kineosporia</taxon>
    </lineage>
</organism>
<proteinExistence type="inferred from homology"/>